<keyword evidence="7" id="KW-0653">Protein transport</keyword>
<evidence type="ECO:0000256" key="4">
    <source>
        <dbReference type="ARBA" id="ARBA00022452"/>
    </source>
</evidence>
<dbReference type="PANTHER" id="PTHR10802">
    <property type="entry name" value="MITOCHONDRIAL IMPORT RECEPTOR SUBUNIT TOM40"/>
    <property type="match status" value="1"/>
</dbReference>
<keyword evidence="11" id="KW-1185">Reference proteome</keyword>
<keyword evidence="4" id="KW-1134">Transmembrane beta strand</keyword>
<gene>
    <name evidence="10" type="ORF">UCRPC4_g01813</name>
</gene>
<protein>
    <submittedName>
        <fullName evidence="10">Putative mitochondrial import receptor subunit</fullName>
    </submittedName>
</protein>
<dbReference type="OrthoDB" id="19656at2759"/>
<dbReference type="InterPro" id="IPR037930">
    <property type="entry name" value="Tom40"/>
</dbReference>
<accession>A0A0G2ETM6</accession>
<dbReference type="EMBL" id="LCWF01000041">
    <property type="protein sequence ID" value="KKY25549.1"/>
    <property type="molecule type" value="Genomic_DNA"/>
</dbReference>
<evidence type="ECO:0000256" key="9">
    <source>
        <dbReference type="ARBA" id="ARBA00023136"/>
    </source>
</evidence>
<evidence type="ECO:0000256" key="5">
    <source>
        <dbReference type="ARBA" id="ARBA00022692"/>
    </source>
</evidence>
<proteinExistence type="inferred from homology"/>
<dbReference type="Proteomes" id="UP000053317">
    <property type="component" value="Unassembled WGS sequence"/>
</dbReference>
<keyword evidence="8" id="KW-0496">Mitochondrion</keyword>
<evidence type="ECO:0000256" key="6">
    <source>
        <dbReference type="ARBA" id="ARBA00022787"/>
    </source>
</evidence>
<reference evidence="10 11" key="2">
    <citation type="submission" date="2015-05" db="EMBL/GenBank/DDBJ databases">
        <authorList>
            <person name="Morales-Cruz A."/>
            <person name="Amrine K.C."/>
            <person name="Cantu D."/>
        </authorList>
    </citation>
    <scope>NUCLEOTIDE SEQUENCE [LARGE SCALE GENOMIC DNA]</scope>
    <source>
        <strain evidence="10">UCRPC4</strain>
    </source>
</reference>
<reference evidence="10 11" key="1">
    <citation type="submission" date="2015-05" db="EMBL/GenBank/DDBJ databases">
        <title>Distinctive expansion of gene families associated with plant cell wall degradation and secondary metabolism in the genomes of grapevine trunk pathogens.</title>
        <authorList>
            <person name="Lawrence D.P."/>
            <person name="Travadon R."/>
            <person name="Rolshausen P.E."/>
            <person name="Baumgartner K."/>
        </authorList>
    </citation>
    <scope>NUCLEOTIDE SEQUENCE [LARGE SCALE GENOMIC DNA]</scope>
    <source>
        <strain evidence="10">UCRPC4</strain>
    </source>
</reference>
<dbReference type="CDD" id="cd07305">
    <property type="entry name" value="Porin3_Tom40"/>
    <property type="match status" value="1"/>
</dbReference>
<dbReference type="InterPro" id="IPR023614">
    <property type="entry name" value="Porin_dom_sf"/>
</dbReference>
<evidence type="ECO:0000256" key="2">
    <source>
        <dbReference type="ARBA" id="ARBA00010510"/>
    </source>
</evidence>
<dbReference type="Gene3D" id="2.40.160.10">
    <property type="entry name" value="Porin"/>
    <property type="match status" value="1"/>
</dbReference>
<organism evidence="10 11">
    <name type="scientific">Phaeomoniella chlamydospora</name>
    <name type="common">Phaeoacremonium chlamydosporum</name>
    <dbReference type="NCBI Taxonomy" id="158046"/>
    <lineage>
        <taxon>Eukaryota</taxon>
        <taxon>Fungi</taxon>
        <taxon>Dikarya</taxon>
        <taxon>Ascomycota</taxon>
        <taxon>Pezizomycotina</taxon>
        <taxon>Eurotiomycetes</taxon>
        <taxon>Chaetothyriomycetidae</taxon>
        <taxon>Phaeomoniellales</taxon>
        <taxon>Phaeomoniellaceae</taxon>
        <taxon>Phaeomoniella</taxon>
    </lineage>
</organism>
<evidence type="ECO:0000256" key="1">
    <source>
        <dbReference type="ARBA" id="ARBA00004374"/>
    </source>
</evidence>
<name>A0A0G2ETM6_PHACM</name>
<sequence>MAVYGTSAVYLQAGLSNDGSLTAWGNYRWTPKFISKTQASLQPGESQALIQFDNDYTGDDFSASIKAMNPSVLQGSLTGIFIGSYLQSLTPSLALGLEGIWQRQAPTTRPETVISYAGRYKGSDWVASAQVSPQGTIGASYWKKLTEKVEAGADLQLQFAPGPGGAGGMFGGLRREGTATVGAKYDFVASTFRAQVDSSGKVAAYLEKRVTPVVGLTFAGEIDQVKQQTKIGLAVSIESAPEELMTGAIQPSESIAPPI</sequence>
<comment type="subcellular location">
    <subcellularLocation>
        <location evidence="1">Mitochondrion outer membrane</location>
        <topology evidence="1">Multi-pass membrane protein</topology>
    </subcellularLocation>
</comment>
<evidence type="ECO:0000313" key="10">
    <source>
        <dbReference type="EMBL" id="KKY25549.1"/>
    </source>
</evidence>
<keyword evidence="5" id="KW-0812">Transmembrane</keyword>
<dbReference type="InterPro" id="IPR027246">
    <property type="entry name" value="Porin_Euk/Tom40"/>
</dbReference>
<dbReference type="Pfam" id="PF01459">
    <property type="entry name" value="Porin_3"/>
    <property type="match status" value="1"/>
</dbReference>
<comment type="caution">
    <text evidence="10">The sequence shown here is derived from an EMBL/GenBank/DDBJ whole genome shotgun (WGS) entry which is preliminary data.</text>
</comment>
<dbReference type="GO" id="GO:0008320">
    <property type="term" value="F:protein transmembrane transporter activity"/>
    <property type="evidence" value="ECO:0007669"/>
    <property type="project" value="InterPro"/>
</dbReference>
<evidence type="ECO:0000256" key="7">
    <source>
        <dbReference type="ARBA" id="ARBA00022927"/>
    </source>
</evidence>
<keyword evidence="9" id="KW-0472">Membrane</keyword>
<keyword evidence="10" id="KW-0675">Receptor</keyword>
<dbReference type="AlphaFoldDB" id="A0A0G2ETM6"/>
<keyword evidence="6" id="KW-1000">Mitochondrion outer membrane</keyword>
<evidence type="ECO:0000256" key="8">
    <source>
        <dbReference type="ARBA" id="ARBA00023128"/>
    </source>
</evidence>
<evidence type="ECO:0000313" key="11">
    <source>
        <dbReference type="Proteomes" id="UP000053317"/>
    </source>
</evidence>
<evidence type="ECO:0000256" key="3">
    <source>
        <dbReference type="ARBA" id="ARBA00022448"/>
    </source>
</evidence>
<keyword evidence="3" id="KW-0813">Transport</keyword>
<dbReference type="GO" id="GO:0005741">
    <property type="term" value="C:mitochondrial outer membrane"/>
    <property type="evidence" value="ECO:0007669"/>
    <property type="project" value="UniProtKB-SubCell"/>
</dbReference>
<dbReference type="GO" id="GO:0030150">
    <property type="term" value="P:protein import into mitochondrial matrix"/>
    <property type="evidence" value="ECO:0007669"/>
    <property type="project" value="InterPro"/>
</dbReference>
<comment type="similarity">
    <text evidence="2">Belongs to the Tom40 family.</text>
</comment>